<dbReference type="Proteomes" id="UP000300067">
    <property type="component" value="Chromosome"/>
</dbReference>
<evidence type="ECO:0000313" key="6">
    <source>
        <dbReference type="EMBL" id="QCR16570.1"/>
    </source>
</evidence>
<dbReference type="Pfam" id="PF13565">
    <property type="entry name" value="HTH_32"/>
    <property type="match status" value="1"/>
</dbReference>
<dbReference type="EMBL" id="CP029709">
    <property type="protein sequence ID" value="QCR15568.1"/>
    <property type="molecule type" value="Genomic_DNA"/>
</dbReference>
<evidence type="ECO:0000313" key="3">
    <source>
        <dbReference type="EMBL" id="QCR15568.1"/>
    </source>
</evidence>
<evidence type="ECO:0000313" key="9">
    <source>
        <dbReference type="Proteomes" id="UP000467371"/>
    </source>
</evidence>
<dbReference type="InterPro" id="IPR009057">
    <property type="entry name" value="Homeodomain-like_sf"/>
</dbReference>
<evidence type="ECO:0000313" key="4">
    <source>
        <dbReference type="EMBL" id="QCR16257.1"/>
    </source>
</evidence>
<dbReference type="SUPFAM" id="SSF46689">
    <property type="entry name" value="Homeodomain-like"/>
    <property type="match status" value="1"/>
</dbReference>
<protein>
    <submittedName>
        <fullName evidence="3">IS630-like element ISMma9 family transposase</fullName>
    </submittedName>
</protein>
<dbReference type="GeneID" id="44088743"/>
<evidence type="ECO:0000313" key="8">
    <source>
        <dbReference type="Proteomes" id="UP000300067"/>
    </source>
</evidence>
<feature type="domain" description="Tc1-like transposase DDE" evidence="1">
    <location>
        <begin position="187"/>
        <end position="335"/>
    </location>
</feature>
<evidence type="ECO:0000313" key="7">
    <source>
        <dbReference type="EMBL" id="QIB92384.1"/>
    </source>
</evidence>
<dbReference type="EMBL" id="CP042908">
    <property type="protein sequence ID" value="QIB92384.1"/>
    <property type="molecule type" value="Genomic_DNA"/>
</dbReference>
<dbReference type="EMBL" id="CP029709">
    <property type="protein sequence ID" value="QCR16257.1"/>
    <property type="molecule type" value="Genomic_DNA"/>
</dbReference>
<organism evidence="3 8">
    <name type="scientific">Methanosarcina mazei</name>
    <name type="common">Methanosarcina frisia</name>
    <dbReference type="NCBI Taxonomy" id="2209"/>
    <lineage>
        <taxon>Archaea</taxon>
        <taxon>Methanobacteriati</taxon>
        <taxon>Methanobacteriota</taxon>
        <taxon>Stenosarchaea group</taxon>
        <taxon>Methanomicrobia</taxon>
        <taxon>Methanosarcinales</taxon>
        <taxon>Methanosarcinaceae</taxon>
        <taxon>Methanosarcina</taxon>
    </lineage>
</organism>
<evidence type="ECO:0000313" key="2">
    <source>
        <dbReference type="EMBL" id="QCR14913.1"/>
    </source>
</evidence>
<evidence type="ECO:0000313" key="5">
    <source>
        <dbReference type="EMBL" id="QCR16261.1"/>
    </source>
</evidence>
<dbReference type="EMBL" id="CP029709">
    <property type="protein sequence ID" value="QCR14913.1"/>
    <property type="molecule type" value="Genomic_DNA"/>
</dbReference>
<proteinExistence type="predicted"/>
<sequence>MIKYTVTLTEDERRSLCELASKGKHNSQQILNALILLNCDKSELNVSHSTNEEISRVLNISMKKIDRVKKRFVEEGLEVALNGKESERIYNKKVDGDLEAHLVALSCSQPPEGFARWSLRLLADKAVELGYFEEISHETVRRTLKKNEIKPWQRKQWVIPPEQNSSFVANMEMVLDVYKRPFDPRNPVVCMDESPKQLIAETRIPIPCSTGKPEKYDYEYKRNGMCNIFLACEPLTGKRMVKITERKTKRDWAYFLEEIEVQHENADKITLVMDNLNTHIPGSLYETFPPPKAKALWDRFEFVYTPKHGSWLNMAEIELNVLTGQCLKRRMDNIEFVRKEVLAWKNYRNNKNSKVKWQFTTDDARIKLSRLYPTIED</sequence>
<dbReference type="AlphaFoldDB" id="A0A4P8QVQ2"/>
<dbReference type="Proteomes" id="UP000467371">
    <property type="component" value="Chromosome"/>
</dbReference>
<dbReference type="EMBL" id="CP029709">
    <property type="protein sequence ID" value="QCR16261.1"/>
    <property type="molecule type" value="Genomic_DNA"/>
</dbReference>
<dbReference type="EMBL" id="CP029709">
    <property type="protein sequence ID" value="QCR16570.1"/>
    <property type="molecule type" value="Genomic_DNA"/>
</dbReference>
<dbReference type="NCBIfam" id="NF033545">
    <property type="entry name" value="transpos_IS630"/>
    <property type="match status" value="1"/>
</dbReference>
<evidence type="ECO:0000259" key="1">
    <source>
        <dbReference type="Pfam" id="PF13358"/>
    </source>
</evidence>
<dbReference type="InterPro" id="IPR038717">
    <property type="entry name" value="Tc1-like_DDE_dom"/>
</dbReference>
<reference evidence="3 8" key="1">
    <citation type="submission" date="2018-05" db="EMBL/GenBank/DDBJ databases">
        <title>Methanosarcina gilichinskyana sp. nov., a novel methanogenic archaeon isolated from Holocene permafrost, North East Russia.</title>
        <authorList>
            <person name="Oshurkova V."/>
            <person name="Meer M."/>
            <person name="Bochkareva O."/>
            <person name="Shcherbakova V."/>
        </authorList>
    </citation>
    <scope>NUCLEOTIDE SEQUENCE [LARGE SCALE GENOMIC DNA]</scope>
    <source>
        <strain evidence="3 8">JL01</strain>
    </source>
</reference>
<dbReference type="Pfam" id="PF13358">
    <property type="entry name" value="DDE_3"/>
    <property type="match status" value="1"/>
</dbReference>
<reference evidence="7 9" key="2">
    <citation type="journal article" date="2020" name="Environ. Microbiol. Rep.">
        <title>Redox cycling of Fe(II) and Fe(III) in magnetite accelerates aceticlastic methanogenesis by Methanosarcina mazei.</title>
        <authorList>
            <person name="Wang H."/>
            <person name="Byrne J.M."/>
            <person name="Liu P."/>
            <person name="Liu J."/>
            <person name="Dong X."/>
            <person name="Lu Y."/>
        </authorList>
    </citation>
    <scope>NUCLEOTIDE SEQUENCE [LARGE SCALE GENOMIC DNA]</scope>
    <source>
        <strain evidence="7">Zm-15</strain>
        <strain evidence="9">zm-15</strain>
    </source>
</reference>
<name>A0A4P8QVQ2_METMZ</name>
<dbReference type="InterPro" id="IPR047655">
    <property type="entry name" value="Transpos_IS630-like"/>
</dbReference>
<accession>A0A4P8QVQ2</accession>
<dbReference type="RefSeq" id="WP_137726650.1">
    <property type="nucleotide sequence ID" value="NZ_CP029709.1"/>
</dbReference>
<gene>
    <name evidence="2" type="ORF">DKM28_01590</name>
    <name evidence="3" type="ORF">DKM28_05405</name>
    <name evidence="4" type="ORF">DKM28_09700</name>
    <name evidence="5" type="ORF">DKM28_09730</name>
    <name evidence="6" type="ORF">DKM28_11625</name>
    <name evidence="7" type="ORF">FQU78_16315</name>
</gene>